<evidence type="ECO:0000259" key="1">
    <source>
        <dbReference type="Pfam" id="PF13304"/>
    </source>
</evidence>
<dbReference type="Gene3D" id="3.40.50.300">
    <property type="entry name" value="P-loop containing nucleotide triphosphate hydrolases"/>
    <property type="match status" value="1"/>
</dbReference>
<comment type="caution">
    <text evidence="2">The sequence shown here is derived from an EMBL/GenBank/DDBJ whole genome shotgun (WGS) entry which is preliminary data.</text>
</comment>
<dbReference type="Proteomes" id="UP001162318">
    <property type="component" value="Unassembled WGS sequence"/>
</dbReference>
<dbReference type="SUPFAM" id="SSF52540">
    <property type="entry name" value="P-loop containing nucleoside triphosphate hydrolases"/>
    <property type="match status" value="1"/>
</dbReference>
<name>A0AA42WPV2_SPHYA</name>
<dbReference type="InterPro" id="IPR051396">
    <property type="entry name" value="Bact_Antivir_Def_Nuclease"/>
</dbReference>
<dbReference type="RefSeq" id="WP_066768602.1">
    <property type="nucleotide sequence ID" value="NZ_JAOCKX010000001.1"/>
</dbReference>
<dbReference type="CDD" id="cd00267">
    <property type="entry name" value="ABC_ATPase"/>
    <property type="match status" value="1"/>
</dbReference>
<sequence length="569" mass="64099">MKTVYLGRQSRRVTPAPDMEGDVLELLADNWDDYGNKTTFATTCRIAGKRVELGYLKLMLEDADSSERKLDKLREEGWNGIFPIPGTRYLSLPGEISFYEQLRDRLGEAAAKQAAQQLRDASYLVYIEQDPDALALIDTQAFRKSLQRERGEIKSYLDGWKIFAAASMAVLDLGFRFNDVYGDLSTLNLKFSQRGLLPHGVNVLIGPNGVGKSQLLHQLVRDWLDDNPKKDEHDVGFVEKPNLSQIVVVSYSPFERFPVDLEAHELQDKEVYRYFGFRGRSVSRTKGKLGGISLTHQAPKKNAAASLLDCLTDDLRYKGLRNWANKLATVEKVLRTAFAFDYATVNIGVPDGRASRLYSDAGLLDDLAFDVDEERYVPISSDRIEELKIDKIRDALNAADGVTFFHDGEIVELSSGQKLFSFIVINILGAIRRDSLILIDEPELFLHPTLEIQFIDMLKTILDRFNSKALLATHSLVTVREVPTDCVHVMARTKDGLSIRTPPFQTFGGDMQRISSYVFGDSEASKPFERWITEKLEELGSAEALIEALGKDINEELAIQIQGMEREGW</sequence>
<dbReference type="InterPro" id="IPR003959">
    <property type="entry name" value="ATPase_AAA_core"/>
</dbReference>
<evidence type="ECO:0000313" key="2">
    <source>
        <dbReference type="EMBL" id="MDH2129594.1"/>
    </source>
</evidence>
<reference evidence="2" key="1">
    <citation type="submission" date="2022-09" db="EMBL/GenBank/DDBJ databases">
        <title>Intensive care unit water sources are persistently colonized with multi-drug resistant bacteria and are the site of extensive horizontal gene transfer of antibiotic resistance genes.</title>
        <authorList>
            <person name="Diorio-Toth L."/>
        </authorList>
    </citation>
    <scope>NUCLEOTIDE SEQUENCE</scope>
    <source>
        <strain evidence="2">GD03659</strain>
    </source>
</reference>
<dbReference type="Pfam" id="PF13304">
    <property type="entry name" value="AAA_21"/>
    <property type="match status" value="1"/>
</dbReference>
<gene>
    <name evidence="2" type="ORF">N5J77_00540</name>
</gene>
<keyword evidence="2" id="KW-0067">ATP-binding</keyword>
<dbReference type="GO" id="GO:0005524">
    <property type="term" value="F:ATP binding"/>
    <property type="evidence" value="ECO:0007669"/>
    <property type="project" value="UniProtKB-KW"/>
</dbReference>
<evidence type="ECO:0000313" key="3">
    <source>
        <dbReference type="Proteomes" id="UP001162318"/>
    </source>
</evidence>
<dbReference type="InterPro" id="IPR027417">
    <property type="entry name" value="P-loop_NTPase"/>
</dbReference>
<dbReference type="PANTHER" id="PTHR43581:SF4">
    <property type="entry name" value="ATP_GTP PHOSPHATASE"/>
    <property type="match status" value="1"/>
</dbReference>
<feature type="domain" description="ATPase AAA-type core" evidence="1">
    <location>
        <begin position="201"/>
        <end position="479"/>
    </location>
</feature>
<dbReference type="EMBL" id="JAOCKX010000001">
    <property type="protein sequence ID" value="MDH2129594.1"/>
    <property type="molecule type" value="Genomic_DNA"/>
</dbReference>
<accession>A0AA42WPV2</accession>
<keyword evidence="2" id="KW-0547">Nucleotide-binding</keyword>
<dbReference type="GO" id="GO:0016887">
    <property type="term" value="F:ATP hydrolysis activity"/>
    <property type="evidence" value="ECO:0007669"/>
    <property type="project" value="InterPro"/>
</dbReference>
<proteinExistence type="predicted"/>
<dbReference type="AlphaFoldDB" id="A0AA42WPV2"/>
<dbReference type="PANTHER" id="PTHR43581">
    <property type="entry name" value="ATP/GTP PHOSPHATASE"/>
    <property type="match status" value="1"/>
</dbReference>
<organism evidence="2 3">
    <name type="scientific">Sphingobium yanoikuyae</name>
    <name type="common">Sphingomonas yanoikuyae</name>
    <dbReference type="NCBI Taxonomy" id="13690"/>
    <lineage>
        <taxon>Bacteria</taxon>
        <taxon>Pseudomonadati</taxon>
        <taxon>Pseudomonadota</taxon>
        <taxon>Alphaproteobacteria</taxon>
        <taxon>Sphingomonadales</taxon>
        <taxon>Sphingomonadaceae</taxon>
        <taxon>Sphingobium</taxon>
    </lineage>
</organism>
<protein>
    <submittedName>
        <fullName evidence="2">ATP-binding protein</fullName>
    </submittedName>
</protein>